<comment type="caution">
    <text evidence="3">The sequence shown here is derived from an EMBL/GenBank/DDBJ whole genome shotgun (WGS) entry which is preliminary data.</text>
</comment>
<name>A0AA37WI28_9ALTE</name>
<sequence>MSDLSQKKSTSAESDVAEPVEIEAKFTHSSSANATNVKPGNKALWFICIINLLFVLGLCAAIYWAWHQYQTLANTEENKFDQVTQQINALSQTSKYADNTIIDKQSILSKNVESMLEELQASQQVNQALQQQLAEVSGRRPSDWLLAEADYLVNLAGRKLYLEKDVRTAITLLSEADARIEDLNDPSLFPVRTLIAADIAALEQINQVSVTSIALAIGGMLPQVSELPLNNFTLPEAANDEDLELSSDIADWRENLSRTWKSIVGDFFSVNEIEAPIEPYLAERQQWLIEQQLKHALSRAQSAALSEQVTLFQQNIQEAIALIIEHYKLNTPNVEQYLGALQQLLATNFERQYPDKLQSQSLLKETVKQRVNIRFDRSSSEGTSL</sequence>
<keyword evidence="1" id="KW-0175">Coiled coil</keyword>
<proteinExistence type="predicted"/>
<reference evidence="3" key="2">
    <citation type="submission" date="2023-01" db="EMBL/GenBank/DDBJ databases">
        <title>Draft genome sequence of Agaribacter marinus strain NBRC 110023.</title>
        <authorList>
            <person name="Sun Q."/>
            <person name="Mori K."/>
        </authorList>
    </citation>
    <scope>NUCLEOTIDE SEQUENCE</scope>
    <source>
        <strain evidence="3">NBRC 110023</strain>
    </source>
</reference>
<keyword evidence="4" id="KW-1185">Reference proteome</keyword>
<dbReference type="EMBL" id="BSOT01000002">
    <property type="protein sequence ID" value="GLR69319.1"/>
    <property type="molecule type" value="Genomic_DNA"/>
</dbReference>
<dbReference type="AlphaFoldDB" id="A0AA37WI28"/>
<feature type="coiled-coil region" evidence="1">
    <location>
        <begin position="73"/>
        <end position="139"/>
    </location>
</feature>
<dbReference type="InterPro" id="IPR007470">
    <property type="entry name" value="HemX"/>
</dbReference>
<evidence type="ECO:0000256" key="1">
    <source>
        <dbReference type="SAM" id="Coils"/>
    </source>
</evidence>
<dbReference type="RefSeq" id="WP_284215649.1">
    <property type="nucleotide sequence ID" value="NZ_BSOT01000002.1"/>
</dbReference>
<evidence type="ECO:0000313" key="4">
    <source>
        <dbReference type="Proteomes" id="UP001156601"/>
    </source>
</evidence>
<feature type="transmembrane region" description="Helical" evidence="2">
    <location>
        <begin position="43"/>
        <end position="66"/>
    </location>
</feature>
<dbReference type="Proteomes" id="UP001156601">
    <property type="component" value="Unassembled WGS sequence"/>
</dbReference>
<accession>A0AA37WI28</accession>
<organism evidence="3 4">
    <name type="scientific">Agaribacter marinus</name>
    <dbReference type="NCBI Taxonomy" id="1431249"/>
    <lineage>
        <taxon>Bacteria</taxon>
        <taxon>Pseudomonadati</taxon>
        <taxon>Pseudomonadota</taxon>
        <taxon>Gammaproteobacteria</taxon>
        <taxon>Alteromonadales</taxon>
        <taxon>Alteromonadaceae</taxon>
        <taxon>Agaribacter</taxon>
    </lineage>
</organism>
<keyword evidence="2" id="KW-0472">Membrane</keyword>
<keyword evidence="2" id="KW-1133">Transmembrane helix</keyword>
<reference evidence="3" key="1">
    <citation type="journal article" date="2014" name="Int. J. Syst. Evol. Microbiol.">
        <title>Complete genome sequence of Corynebacterium casei LMG S-19264T (=DSM 44701T), isolated from a smear-ripened cheese.</title>
        <authorList>
            <consortium name="US DOE Joint Genome Institute (JGI-PGF)"/>
            <person name="Walter F."/>
            <person name="Albersmeier A."/>
            <person name="Kalinowski J."/>
            <person name="Ruckert C."/>
        </authorList>
    </citation>
    <scope>NUCLEOTIDE SEQUENCE</scope>
    <source>
        <strain evidence="3">NBRC 110023</strain>
    </source>
</reference>
<evidence type="ECO:0000313" key="3">
    <source>
        <dbReference type="EMBL" id="GLR69319.1"/>
    </source>
</evidence>
<gene>
    <name evidence="3" type="ORF">GCM10007852_02270</name>
</gene>
<evidence type="ECO:0000256" key="2">
    <source>
        <dbReference type="SAM" id="Phobius"/>
    </source>
</evidence>
<dbReference type="PANTHER" id="PTHR38043">
    <property type="entry name" value="PROTEIN HEMX"/>
    <property type="match status" value="1"/>
</dbReference>
<keyword evidence="2" id="KW-0812">Transmembrane</keyword>
<dbReference type="Pfam" id="PF04375">
    <property type="entry name" value="HemX"/>
    <property type="match status" value="1"/>
</dbReference>
<protein>
    <submittedName>
        <fullName evidence="3">Heme biosynthesis operon protein HemX</fullName>
    </submittedName>
</protein>
<dbReference type="PANTHER" id="PTHR38043:SF1">
    <property type="entry name" value="PROTEIN HEMX"/>
    <property type="match status" value="1"/>
</dbReference>